<proteinExistence type="predicted"/>
<organism evidence="2 3">
    <name type="scientific">Taenia crassiceps</name>
    <dbReference type="NCBI Taxonomy" id="6207"/>
    <lineage>
        <taxon>Eukaryota</taxon>
        <taxon>Metazoa</taxon>
        <taxon>Spiralia</taxon>
        <taxon>Lophotrochozoa</taxon>
        <taxon>Platyhelminthes</taxon>
        <taxon>Cestoda</taxon>
        <taxon>Eucestoda</taxon>
        <taxon>Cyclophyllidea</taxon>
        <taxon>Taeniidae</taxon>
        <taxon>Taenia</taxon>
    </lineage>
</organism>
<name>A0ABR4QEY9_9CEST</name>
<comment type="caution">
    <text evidence="2">The sequence shown here is derived from an EMBL/GenBank/DDBJ whole genome shotgun (WGS) entry which is preliminary data.</text>
</comment>
<dbReference type="InterPro" id="IPR001810">
    <property type="entry name" value="F-box_dom"/>
</dbReference>
<dbReference type="InterPro" id="IPR036047">
    <property type="entry name" value="F-box-like_dom_sf"/>
</dbReference>
<feature type="domain" description="F-box" evidence="1">
    <location>
        <begin position="1"/>
        <end position="47"/>
    </location>
</feature>
<evidence type="ECO:0000313" key="3">
    <source>
        <dbReference type="Proteomes" id="UP001651158"/>
    </source>
</evidence>
<keyword evidence="3" id="KW-1185">Reference proteome</keyword>
<evidence type="ECO:0000313" key="2">
    <source>
        <dbReference type="EMBL" id="KAL5108009.1"/>
    </source>
</evidence>
<reference evidence="2 3" key="1">
    <citation type="journal article" date="2022" name="Front. Cell. Infect. Microbiol.">
        <title>The Genomes of Two Strains of Taenia crassiceps the Animal Model for the Study of Human Cysticercosis.</title>
        <authorList>
            <person name="Bobes R.J."/>
            <person name="Estrada K."/>
            <person name="Rios-Valencia D.G."/>
            <person name="Calderon-Gallegos A."/>
            <person name="de la Torre P."/>
            <person name="Carrero J.C."/>
            <person name="Sanchez-Flores A."/>
            <person name="Laclette J.P."/>
        </authorList>
    </citation>
    <scope>NUCLEOTIDE SEQUENCE [LARGE SCALE GENOMIC DNA]</scope>
    <source>
        <strain evidence="2">WFUcys</strain>
    </source>
</reference>
<protein>
    <recommendedName>
        <fullName evidence="1">F-box domain-containing protein</fullName>
    </recommendedName>
</protein>
<dbReference type="Gene3D" id="1.20.1280.50">
    <property type="match status" value="1"/>
</dbReference>
<evidence type="ECO:0000259" key="1">
    <source>
        <dbReference type="PROSITE" id="PS50181"/>
    </source>
</evidence>
<dbReference type="PROSITE" id="PS50181">
    <property type="entry name" value="FBOX"/>
    <property type="match status" value="1"/>
</dbReference>
<dbReference type="EMBL" id="JAKROA010000004">
    <property type="protein sequence ID" value="KAL5108009.1"/>
    <property type="molecule type" value="Genomic_DNA"/>
</dbReference>
<sequence length="151" mass="17033">MAAIVDLPAPLIQKICDFLSIDDVLSMSSSCDAFSRSINQKSFWLRRLARGSNGGYSCIPEKQLNWKDVCIAHETIECWFAGDSSNFVNRTGRHYTAHCIDAMQILKLEIAAELSPYYLSKPFLVKRNPDLNTLILKHIMVGFGQFLVTVM</sequence>
<dbReference type="Proteomes" id="UP001651158">
    <property type="component" value="Unassembled WGS sequence"/>
</dbReference>
<gene>
    <name evidence="2" type="ORF">TcWFU_007724</name>
</gene>
<accession>A0ABR4QEY9</accession>
<dbReference type="SUPFAM" id="SSF81383">
    <property type="entry name" value="F-box domain"/>
    <property type="match status" value="1"/>
</dbReference>